<organism evidence="7">
    <name type="scientific">Candidatus Berkiella cookevillensis</name>
    <dbReference type="NCBI Taxonomy" id="437022"/>
    <lineage>
        <taxon>Bacteria</taxon>
        <taxon>Pseudomonadati</taxon>
        <taxon>Pseudomonadota</taxon>
        <taxon>Gammaproteobacteria</taxon>
        <taxon>Candidatus Berkiellales</taxon>
        <taxon>Candidatus Berkiellaceae</taxon>
        <taxon>Candidatus Berkiella</taxon>
    </lineage>
</organism>
<keyword evidence="5 6" id="KW-0472">Membrane</keyword>
<dbReference type="STRING" id="437022.CC99x_02189"/>
<evidence type="ECO:0000256" key="2">
    <source>
        <dbReference type="ARBA" id="ARBA00022475"/>
    </source>
</evidence>
<keyword evidence="2" id="KW-1003">Cell membrane</keyword>
<feature type="transmembrane region" description="Helical" evidence="6">
    <location>
        <begin position="146"/>
        <end position="166"/>
    </location>
</feature>
<dbReference type="PIRSF" id="PIRSF006060">
    <property type="entry name" value="AA_transporter"/>
    <property type="match status" value="1"/>
</dbReference>
<comment type="subcellular location">
    <subcellularLocation>
        <location evidence="1">Cell membrane</location>
        <topology evidence="1">Multi-pass membrane protein</topology>
    </subcellularLocation>
</comment>
<feature type="transmembrane region" description="Helical" evidence="6">
    <location>
        <begin position="117"/>
        <end position="134"/>
    </location>
</feature>
<dbReference type="EMBL" id="LKHV02000001">
    <property type="protein sequence ID" value="MCS5707390.1"/>
    <property type="molecule type" value="Genomic_DNA"/>
</dbReference>
<feature type="transmembrane region" description="Helical" evidence="6">
    <location>
        <begin position="7"/>
        <end position="31"/>
    </location>
</feature>
<keyword evidence="3 6" id="KW-0812">Transmembrane</keyword>
<reference evidence="8" key="2">
    <citation type="journal article" date="2016" name="Genome Announc.">
        <title>Draft Genome Sequences of Two Novel Amoeba-Resistant Intranuclear Bacteria, 'Candidatus Berkiella cookevillensis' and 'Candidatus Berkiella aquae'.</title>
        <authorList>
            <person name="Mehari Y.T."/>
            <person name="Arivett B.A."/>
            <person name="Farone A.L."/>
            <person name="Gunderson J.H."/>
            <person name="Farone M.B."/>
        </authorList>
    </citation>
    <scope>NUCLEOTIDE SEQUENCE</scope>
    <source>
        <strain evidence="8">CC99</strain>
    </source>
</reference>
<evidence type="ECO:0000313" key="9">
    <source>
        <dbReference type="Proteomes" id="UP000051494"/>
    </source>
</evidence>
<comment type="caution">
    <text evidence="7">The sequence shown here is derived from an EMBL/GenBank/DDBJ whole genome shotgun (WGS) entry which is preliminary data.</text>
</comment>
<dbReference type="Proteomes" id="UP000051494">
    <property type="component" value="Unassembled WGS sequence"/>
</dbReference>
<evidence type="ECO:0000256" key="4">
    <source>
        <dbReference type="ARBA" id="ARBA00022989"/>
    </source>
</evidence>
<feature type="transmembrane region" description="Helical" evidence="6">
    <location>
        <begin position="80"/>
        <end position="105"/>
    </location>
</feature>
<reference evidence="8" key="3">
    <citation type="submission" date="2021-06" db="EMBL/GenBank/DDBJ databases">
        <title>Genomic Description and Analysis of Intracellular Bacteria, Candidatus Berkiella cookevillensis and Candidatus Berkiella aquae.</title>
        <authorList>
            <person name="Kidane D.T."/>
            <person name="Mehari Y.T."/>
            <person name="Rice F.C."/>
            <person name="Arivett B.A."/>
            <person name="Farone A.L."/>
            <person name="Berk S.G."/>
            <person name="Farone M.B."/>
        </authorList>
    </citation>
    <scope>NUCLEOTIDE SEQUENCE</scope>
    <source>
        <strain evidence="8">CC99</strain>
    </source>
</reference>
<keyword evidence="9" id="KW-1185">Reference proteome</keyword>
<dbReference type="Pfam" id="PF13520">
    <property type="entry name" value="AA_permease_2"/>
    <property type="match status" value="1"/>
</dbReference>
<dbReference type="RefSeq" id="WP_057625289.1">
    <property type="nucleotide sequence ID" value="NZ_LKHV02000001.1"/>
</dbReference>
<dbReference type="InterPro" id="IPR002293">
    <property type="entry name" value="AA/rel_permease1"/>
</dbReference>
<dbReference type="AlphaFoldDB" id="A0A0Q9YA34"/>
<reference evidence="7" key="1">
    <citation type="submission" date="2015-09" db="EMBL/GenBank/DDBJ databases">
        <title>Draft Genome Sequences of Two Novel Amoeba-resistant Intranuclear Bacteria, Candidatus Berkiella cookevillensis and Candidatus Berkiella aquae.</title>
        <authorList>
            <person name="Mehari Y.T."/>
            <person name="Arivett B.A."/>
            <person name="Farone A.L."/>
            <person name="Gunderson J.H."/>
            <person name="Farone M.B."/>
        </authorList>
    </citation>
    <scope>NUCLEOTIDE SEQUENCE [LARGE SCALE GENOMIC DNA]</scope>
    <source>
        <strain evidence="7">CC99</strain>
    </source>
</reference>
<dbReference type="Gene3D" id="1.20.1740.10">
    <property type="entry name" value="Amino acid/polyamine transporter I"/>
    <property type="match status" value="1"/>
</dbReference>
<feature type="transmembrane region" description="Helical" evidence="6">
    <location>
        <begin position="186"/>
        <end position="207"/>
    </location>
</feature>
<evidence type="ECO:0000256" key="1">
    <source>
        <dbReference type="ARBA" id="ARBA00004651"/>
    </source>
</evidence>
<evidence type="ECO:0000256" key="5">
    <source>
        <dbReference type="ARBA" id="ARBA00023136"/>
    </source>
</evidence>
<evidence type="ECO:0000256" key="6">
    <source>
        <dbReference type="SAM" id="Phobius"/>
    </source>
</evidence>
<feature type="transmembrane region" description="Helical" evidence="6">
    <location>
        <begin position="37"/>
        <end position="59"/>
    </location>
</feature>
<dbReference type="PANTHER" id="PTHR42770">
    <property type="entry name" value="AMINO ACID TRANSPORTER-RELATED"/>
    <property type="match status" value="1"/>
</dbReference>
<dbReference type="GO" id="GO:0005886">
    <property type="term" value="C:plasma membrane"/>
    <property type="evidence" value="ECO:0007669"/>
    <property type="project" value="UniProtKB-SubCell"/>
</dbReference>
<accession>A0A0Q9YA34</accession>
<name>A0A0Q9YA34_9GAMM</name>
<keyword evidence="4 6" id="KW-1133">Transmembrane helix</keyword>
<dbReference type="PANTHER" id="PTHR42770:SF7">
    <property type="entry name" value="MEMBRANE PROTEIN"/>
    <property type="match status" value="1"/>
</dbReference>
<evidence type="ECO:0000313" key="7">
    <source>
        <dbReference type="EMBL" id="KRG17590.1"/>
    </source>
</evidence>
<dbReference type="GO" id="GO:0022857">
    <property type="term" value="F:transmembrane transporter activity"/>
    <property type="evidence" value="ECO:0007669"/>
    <property type="project" value="InterPro"/>
</dbReference>
<feature type="transmembrane region" description="Helical" evidence="6">
    <location>
        <begin position="377"/>
        <end position="395"/>
    </location>
</feature>
<feature type="transmembrane region" description="Helical" evidence="6">
    <location>
        <begin position="345"/>
        <end position="365"/>
    </location>
</feature>
<sequence length="439" mass="47949">MSNKIGFWSVFELVSISQIGSGLVLPASLAFYGKLTLIGWIISSMGAILLAVMFSELCVRFPRTGGPNVYVHEAFGSSAAFFTGWTYWVISWISTIAIVTSAVGYLTPFIGEQSSQVYFVLEALLMIAICAFNCKGVSAASRTKFVVIALKMIPLIVVPVAALFFFDSGNFAKLEIEPEETSSVLNSVVILTFWGFIGFESATTAASEVSNPKRIIPPALIIGTIFVAIVYFISSLGIMGVIPSAELINSEAPYADAARIVFGGYWYLFISLVAAIICIGAINSWTLASGQIALGITQDGLMPKFFAQTNKHGVPVVPLMISCIGSIFFLFLTQNESLTEKVNTIIDLSVVSFLFVYVLCCLAFLKIIWQEKKVIPLWQWLCGLVSLGFCLWIIASTPVMTLLLSSLFVFSGLPVYFFRRKKLKRMIMNPVVTEAALAE</sequence>
<evidence type="ECO:0000256" key="3">
    <source>
        <dbReference type="ARBA" id="ARBA00022692"/>
    </source>
</evidence>
<evidence type="ECO:0000313" key="8">
    <source>
        <dbReference type="EMBL" id="MCS5707390.1"/>
    </source>
</evidence>
<dbReference type="OrthoDB" id="3185104at2"/>
<dbReference type="EMBL" id="LKHV01000014">
    <property type="protein sequence ID" value="KRG17590.1"/>
    <property type="molecule type" value="Genomic_DNA"/>
</dbReference>
<feature type="transmembrane region" description="Helical" evidence="6">
    <location>
        <begin position="219"/>
        <end position="245"/>
    </location>
</feature>
<feature type="transmembrane region" description="Helical" evidence="6">
    <location>
        <begin position="265"/>
        <end position="294"/>
    </location>
</feature>
<feature type="transmembrane region" description="Helical" evidence="6">
    <location>
        <begin position="314"/>
        <end position="333"/>
    </location>
</feature>
<gene>
    <name evidence="7" type="primary">adiC_2</name>
    <name evidence="8" type="ORF">CC99x_000585</name>
    <name evidence="7" type="ORF">CC99x_02189</name>
</gene>
<protein>
    <submittedName>
        <fullName evidence="8">Amino acid permease</fullName>
    </submittedName>
    <submittedName>
        <fullName evidence="7">Arginine/agmatine antiporter</fullName>
    </submittedName>
</protein>
<proteinExistence type="predicted"/>
<feature type="transmembrane region" description="Helical" evidence="6">
    <location>
        <begin position="401"/>
        <end position="418"/>
    </location>
</feature>
<dbReference type="InterPro" id="IPR050367">
    <property type="entry name" value="APC_superfamily"/>
</dbReference>